<evidence type="ECO:0000313" key="2">
    <source>
        <dbReference type="EMBL" id="CEM44960.1"/>
    </source>
</evidence>
<reference evidence="2" key="1">
    <citation type="submission" date="2014-11" db="EMBL/GenBank/DDBJ databases">
        <authorList>
            <person name="Otto D Thomas"/>
            <person name="Naeem Raeece"/>
        </authorList>
    </citation>
    <scope>NUCLEOTIDE SEQUENCE</scope>
</reference>
<proteinExistence type="predicted"/>
<organism evidence="2">
    <name type="scientific">Chromera velia CCMP2878</name>
    <dbReference type="NCBI Taxonomy" id="1169474"/>
    <lineage>
        <taxon>Eukaryota</taxon>
        <taxon>Sar</taxon>
        <taxon>Alveolata</taxon>
        <taxon>Colpodellida</taxon>
        <taxon>Chromeraceae</taxon>
        <taxon>Chromera</taxon>
    </lineage>
</organism>
<dbReference type="EMBL" id="CDMZ01003058">
    <property type="protein sequence ID" value="CEM44960.1"/>
    <property type="molecule type" value="Genomic_DNA"/>
</dbReference>
<name>A0A0G4HLG6_9ALVE</name>
<sequence length="75" mass="7183">MGALNISASTVVGVLFASTAASAANVENAGVVAFASMVFDGHCAETVEVVPFAYTVAYAPSAGTAGVAASVNTGA</sequence>
<feature type="signal peptide" evidence="1">
    <location>
        <begin position="1"/>
        <end position="23"/>
    </location>
</feature>
<protein>
    <submittedName>
        <fullName evidence="2">Uncharacterized protein</fullName>
    </submittedName>
</protein>
<feature type="chain" id="PRO_5005191970" evidence="1">
    <location>
        <begin position="24"/>
        <end position="75"/>
    </location>
</feature>
<evidence type="ECO:0000256" key="1">
    <source>
        <dbReference type="SAM" id="SignalP"/>
    </source>
</evidence>
<accession>A0A0G4HLG6</accession>
<keyword evidence="1" id="KW-0732">Signal</keyword>
<dbReference type="AlphaFoldDB" id="A0A0G4HLG6"/>
<dbReference type="VEuPathDB" id="CryptoDB:Cvel_7350"/>
<gene>
    <name evidence="2" type="ORF">Cvel_7350</name>
</gene>